<accession>A0ACB9AEG2</accession>
<keyword evidence="2" id="KW-1185">Reference proteome</keyword>
<reference evidence="2" key="1">
    <citation type="journal article" date="2022" name="Mol. Ecol. Resour.">
        <title>The genomes of chicory, endive, great burdock and yacon provide insights into Asteraceae palaeo-polyploidization history and plant inulin production.</title>
        <authorList>
            <person name="Fan W."/>
            <person name="Wang S."/>
            <person name="Wang H."/>
            <person name="Wang A."/>
            <person name="Jiang F."/>
            <person name="Liu H."/>
            <person name="Zhao H."/>
            <person name="Xu D."/>
            <person name="Zhang Y."/>
        </authorList>
    </citation>
    <scope>NUCLEOTIDE SEQUENCE [LARGE SCALE GENOMIC DNA]</scope>
    <source>
        <strain evidence="2">cv. Punajuju</strain>
    </source>
</reference>
<name>A0ACB9AEG2_CICIN</name>
<evidence type="ECO:0000313" key="1">
    <source>
        <dbReference type="EMBL" id="KAI3708527.1"/>
    </source>
</evidence>
<sequence length="137" mass="15576">MNDQHVFKKGIFVIKHCISHEINTQEEDPGALNRSSTSGDGQPRNSGGSRTRTSSCTKEEVNVIPIQCGRLVQSNFVGSQIPKSRKRYSRSKRNLDFDLDISLKNDDSNDETTESDEALDHHYRHREEVRVSSLSRM</sequence>
<evidence type="ECO:0000313" key="2">
    <source>
        <dbReference type="Proteomes" id="UP001055811"/>
    </source>
</evidence>
<reference evidence="1 2" key="2">
    <citation type="journal article" date="2022" name="Mol. Ecol. Resour.">
        <title>The genomes of chicory, endive, great burdock and yacon provide insights into Asteraceae paleo-polyploidization history and plant inulin production.</title>
        <authorList>
            <person name="Fan W."/>
            <person name="Wang S."/>
            <person name="Wang H."/>
            <person name="Wang A."/>
            <person name="Jiang F."/>
            <person name="Liu H."/>
            <person name="Zhao H."/>
            <person name="Xu D."/>
            <person name="Zhang Y."/>
        </authorList>
    </citation>
    <scope>NUCLEOTIDE SEQUENCE [LARGE SCALE GENOMIC DNA]</scope>
    <source>
        <strain evidence="2">cv. Punajuju</strain>
        <tissue evidence="1">Leaves</tissue>
    </source>
</reference>
<protein>
    <submittedName>
        <fullName evidence="1">Uncharacterized protein</fullName>
    </submittedName>
</protein>
<comment type="caution">
    <text evidence="1">The sequence shown here is derived from an EMBL/GenBank/DDBJ whole genome shotgun (WGS) entry which is preliminary data.</text>
</comment>
<proteinExistence type="predicted"/>
<dbReference type="EMBL" id="CM042015">
    <property type="protein sequence ID" value="KAI3708527.1"/>
    <property type="molecule type" value="Genomic_DNA"/>
</dbReference>
<gene>
    <name evidence="1" type="ORF">L2E82_37731</name>
</gene>
<dbReference type="Proteomes" id="UP001055811">
    <property type="component" value="Linkage Group LG07"/>
</dbReference>
<organism evidence="1 2">
    <name type="scientific">Cichorium intybus</name>
    <name type="common">Chicory</name>
    <dbReference type="NCBI Taxonomy" id="13427"/>
    <lineage>
        <taxon>Eukaryota</taxon>
        <taxon>Viridiplantae</taxon>
        <taxon>Streptophyta</taxon>
        <taxon>Embryophyta</taxon>
        <taxon>Tracheophyta</taxon>
        <taxon>Spermatophyta</taxon>
        <taxon>Magnoliopsida</taxon>
        <taxon>eudicotyledons</taxon>
        <taxon>Gunneridae</taxon>
        <taxon>Pentapetalae</taxon>
        <taxon>asterids</taxon>
        <taxon>campanulids</taxon>
        <taxon>Asterales</taxon>
        <taxon>Asteraceae</taxon>
        <taxon>Cichorioideae</taxon>
        <taxon>Cichorieae</taxon>
        <taxon>Cichoriinae</taxon>
        <taxon>Cichorium</taxon>
    </lineage>
</organism>